<reference evidence="2" key="1">
    <citation type="journal article" date="2022" name="bioRxiv">
        <title>Sequencing and chromosome-scale assembly of the giantPleurodeles waltlgenome.</title>
        <authorList>
            <person name="Brown T."/>
            <person name="Elewa A."/>
            <person name="Iarovenko S."/>
            <person name="Subramanian E."/>
            <person name="Araus A.J."/>
            <person name="Petzold A."/>
            <person name="Susuki M."/>
            <person name="Suzuki K.-i.T."/>
            <person name="Hayashi T."/>
            <person name="Toyoda A."/>
            <person name="Oliveira C."/>
            <person name="Osipova E."/>
            <person name="Leigh N.D."/>
            <person name="Simon A."/>
            <person name="Yun M.H."/>
        </authorList>
    </citation>
    <scope>NUCLEOTIDE SEQUENCE</scope>
    <source>
        <strain evidence="2">20211129_DDA</strain>
        <tissue evidence="2">Liver</tissue>
    </source>
</reference>
<comment type="caution">
    <text evidence="2">The sequence shown here is derived from an EMBL/GenBank/DDBJ whole genome shotgun (WGS) entry which is preliminary data.</text>
</comment>
<accession>A0AAV7L9E2</accession>
<dbReference type="Proteomes" id="UP001066276">
    <property type="component" value="Chromosome 11"/>
</dbReference>
<name>A0AAV7L9E2_PLEWA</name>
<dbReference type="AlphaFoldDB" id="A0AAV7L9E2"/>
<evidence type="ECO:0000313" key="3">
    <source>
        <dbReference type="Proteomes" id="UP001066276"/>
    </source>
</evidence>
<gene>
    <name evidence="2" type="ORF">NDU88_000167</name>
</gene>
<evidence type="ECO:0000256" key="1">
    <source>
        <dbReference type="SAM" id="MobiDB-lite"/>
    </source>
</evidence>
<proteinExistence type="predicted"/>
<sequence length="93" mass="9846">MIHGTVGKSRPIEPAAGDFRVAHRTKAGQASGTAAEYRAQAQHHTGSPARSEANGSFSQPSCRLPSIGSLRKLLGVRSPPSRNRHVSTQGPYT</sequence>
<feature type="region of interest" description="Disordered" evidence="1">
    <location>
        <begin position="1"/>
        <end position="93"/>
    </location>
</feature>
<protein>
    <submittedName>
        <fullName evidence="2">Uncharacterized protein</fullName>
    </submittedName>
</protein>
<evidence type="ECO:0000313" key="2">
    <source>
        <dbReference type="EMBL" id="KAJ1086972.1"/>
    </source>
</evidence>
<dbReference type="EMBL" id="JANPWB010000015">
    <property type="protein sequence ID" value="KAJ1086972.1"/>
    <property type="molecule type" value="Genomic_DNA"/>
</dbReference>
<keyword evidence="3" id="KW-1185">Reference proteome</keyword>
<organism evidence="2 3">
    <name type="scientific">Pleurodeles waltl</name>
    <name type="common">Iberian ribbed newt</name>
    <dbReference type="NCBI Taxonomy" id="8319"/>
    <lineage>
        <taxon>Eukaryota</taxon>
        <taxon>Metazoa</taxon>
        <taxon>Chordata</taxon>
        <taxon>Craniata</taxon>
        <taxon>Vertebrata</taxon>
        <taxon>Euteleostomi</taxon>
        <taxon>Amphibia</taxon>
        <taxon>Batrachia</taxon>
        <taxon>Caudata</taxon>
        <taxon>Salamandroidea</taxon>
        <taxon>Salamandridae</taxon>
        <taxon>Pleurodelinae</taxon>
        <taxon>Pleurodeles</taxon>
    </lineage>
</organism>